<dbReference type="Proteomes" id="UP000597687">
    <property type="component" value="Unassembled WGS sequence"/>
</dbReference>
<dbReference type="EMBL" id="AAUUDD010000096">
    <property type="protein sequence ID" value="EFW7017722.1"/>
    <property type="molecule type" value="Genomic_DNA"/>
</dbReference>
<proteinExistence type="predicted"/>
<evidence type="ECO:0000313" key="2">
    <source>
        <dbReference type="Proteomes" id="UP000597687"/>
    </source>
</evidence>
<accession>A0A9P2MXY9</accession>
<protein>
    <submittedName>
        <fullName evidence="1">DUF1391 domain-containing protein</fullName>
    </submittedName>
</protein>
<gene>
    <name evidence="1" type="ORF">FIO44_005180</name>
</gene>
<evidence type="ECO:0000313" key="1">
    <source>
        <dbReference type="EMBL" id="EFW7017722.1"/>
    </source>
</evidence>
<comment type="caution">
    <text evidence="1">The sequence shown here is derived from an EMBL/GenBank/DDBJ whole genome shotgun (WGS) entry which is preliminary data.</text>
</comment>
<name>A0A9P2MXY9_SHISO</name>
<organism evidence="1 2">
    <name type="scientific">Shigella sonnei</name>
    <dbReference type="NCBI Taxonomy" id="624"/>
    <lineage>
        <taxon>Bacteria</taxon>
        <taxon>Pseudomonadati</taxon>
        <taxon>Pseudomonadota</taxon>
        <taxon>Gammaproteobacteria</taxon>
        <taxon>Enterobacterales</taxon>
        <taxon>Enterobacteriaceae</taxon>
        <taxon>Shigella</taxon>
    </lineage>
</organism>
<reference evidence="1" key="1">
    <citation type="submission" date="2020-02" db="EMBL/GenBank/DDBJ databases">
        <authorList>
            <consortium name="PulseNet: The National Subtyping Network for Foodborne Disease Surveillance"/>
            <person name="Tarr C.L."/>
            <person name="Trees E."/>
            <person name="Katz L.S."/>
            <person name="Carleton-Romer H.A."/>
            <person name="Stroika S."/>
            <person name="Kucerova Z."/>
            <person name="Roache K.F."/>
            <person name="Sabol A.L."/>
            <person name="Besser J."/>
            <person name="Gerner-Smidt P."/>
        </authorList>
    </citation>
    <scope>NUCLEOTIDE SEQUENCE</scope>
    <source>
        <strain evidence="1">PNUSAE023710</strain>
    </source>
</reference>
<dbReference type="InterPro" id="IPR009821">
    <property type="entry name" value="DUF1391"/>
</dbReference>
<dbReference type="Pfam" id="PF07151">
    <property type="entry name" value="DUF1391"/>
    <property type="match status" value="1"/>
</dbReference>
<sequence>MLLASRHRTVFSANSSATPALRGNEVNMDTLNLGNNESLVCGVFSNLDGTFTAMTYTRSKTFKTEAGARRWLARNTD</sequence>
<dbReference type="AlphaFoldDB" id="A0A9P2MXY9"/>